<dbReference type="Proteomes" id="UP000078290">
    <property type="component" value="Unassembled WGS sequence"/>
</dbReference>
<dbReference type="InterPro" id="IPR017946">
    <property type="entry name" value="PLC-like_Pdiesterase_TIM-brl"/>
</dbReference>
<reference evidence="3" key="1">
    <citation type="submission" date="2016-05" db="EMBL/GenBank/DDBJ databases">
        <authorList>
            <person name="Wang W."/>
            <person name="Zhu L."/>
        </authorList>
    </citation>
    <scope>NUCLEOTIDE SEQUENCE [LARGE SCALE GENOMIC DNA]</scope>
    <source>
        <strain evidence="3">W-2</strain>
    </source>
</reference>
<dbReference type="EMBL" id="LXMA01000041">
    <property type="protein sequence ID" value="OAT71625.1"/>
    <property type="molecule type" value="Genomic_DNA"/>
</dbReference>
<evidence type="ECO:0000313" key="3">
    <source>
        <dbReference type="Proteomes" id="UP000078290"/>
    </source>
</evidence>
<dbReference type="PANTHER" id="PTHR43805">
    <property type="entry name" value="GLYCEROPHOSPHORYL DIESTER PHOSPHODIESTERASE"/>
    <property type="match status" value="1"/>
</dbReference>
<dbReference type="RefSeq" id="WP_064552715.1">
    <property type="nucleotide sequence ID" value="NZ_LXMA01000041.1"/>
</dbReference>
<comment type="caution">
    <text evidence="2">The sequence shown here is derived from an EMBL/GenBank/DDBJ whole genome shotgun (WGS) entry which is preliminary data.</text>
</comment>
<dbReference type="SUPFAM" id="SSF51695">
    <property type="entry name" value="PLC-like phosphodiesterases"/>
    <property type="match status" value="1"/>
</dbReference>
<accession>A0A1B7KNE8</accession>
<dbReference type="PANTHER" id="PTHR43805:SF1">
    <property type="entry name" value="GP-PDE DOMAIN-CONTAINING PROTEIN"/>
    <property type="match status" value="1"/>
</dbReference>
<name>A0A1B7KNE8_PARTM</name>
<dbReference type="PROSITE" id="PS51704">
    <property type="entry name" value="GP_PDE"/>
    <property type="match status" value="1"/>
</dbReference>
<dbReference type="CDD" id="cd08613">
    <property type="entry name" value="GDPD_GDE4_like_1"/>
    <property type="match status" value="1"/>
</dbReference>
<evidence type="ECO:0000313" key="2">
    <source>
        <dbReference type="EMBL" id="OAT71625.1"/>
    </source>
</evidence>
<proteinExistence type="predicted"/>
<dbReference type="InterPro" id="IPR030395">
    <property type="entry name" value="GP_PDE_dom"/>
</dbReference>
<dbReference type="Pfam" id="PF03009">
    <property type="entry name" value="GDPD"/>
    <property type="match status" value="1"/>
</dbReference>
<dbReference type="OrthoDB" id="384721at2"/>
<sequence length="327" mass="37073">MLKKFMKRKVMYVFLFLFIFVYINNSNFFVEKRTGKPLLLAHRGLAQTFSMEGITGETCTAKRIYPPEHPYLENTIPSMEAAFAAGADIVEFDVQPTKDGQFAVFHDWTLECRTNGKGVTREHTMAELKSLDIGYGYTADNGKTFPFRGKGIGLMPSLDEVLAHFPNRSFLIHVKSNDPQEGVQLAQFLSKLPKKQRSQLTVYGGDKPIAMLKKHLPNLRVMSMATMKSCMLPYIAVGWTGYVPSACENTQLHIPEKIAPWLWGWPDKFLNRMENVGTRVIVVAGDGQWSEGFDTVEDIKRLPSNYTGGIWTNRIDRIAPLLQKQKE</sequence>
<dbReference type="GO" id="GO:0008081">
    <property type="term" value="F:phosphoric diester hydrolase activity"/>
    <property type="evidence" value="ECO:0007669"/>
    <property type="project" value="InterPro"/>
</dbReference>
<dbReference type="AlphaFoldDB" id="A0A1B7KNE8"/>
<dbReference type="Gene3D" id="3.20.20.190">
    <property type="entry name" value="Phosphatidylinositol (PI) phosphodiesterase"/>
    <property type="match status" value="1"/>
</dbReference>
<organism evidence="2 3">
    <name type="scientific">Parageobacillus thermoglucosidasius</name>
    <name type="common">Geobacillus thermoglucosidasius</name>
    <dbReference type="NCBI Taxonomy" id="1426"/>
    <lineage>
        <taxon>Bacteria</taxon>
        <taxon>Bacillati</taxon>
        <taxon>Bacillota</taxon>
        <taxon>Bacilli</taxon>
        <taxon>Bacillales</taxon>
        <taxon>Anoxybacillaceae</taxon>
        <taxon>Parageobacillus</taxon>
    </lineage>
</organism>
<gene>
    <name evidence="2" type="ORF">A7K69_12515</name>
</gene>
<dbReference type="GO" id="GO:0006629">
    <property type="term" value="P:lipid metabolic process"/>
    <property type="evidence" value="ECO:0007669"/>
    <property type="project" value="InterPro"/>
</dbReference>
<feature type="domain" description="GP-PDE" evidence="1">
    <location>
        <begin position="57"/>
        <end position="322"/>
    </location>
</feature>
<evidence type="ECO:0000259" key="1">
    <source>
        <dbReference type="PROSITE" id="PS51704"/>
    </source>
</evidence>
<protein>
    <submittedName>
        <fullName evidence="2">Glycerophosphodiester phosphodiesterase</fullName>
    </submittedName>
</protein>